<comment type="caution">
    <text evidence="1">The sequence shown here is derived from an EMBL/GenBank/DDBJ whole genome shotgun (WGS) entry which is preliminary data.</text>
</comment>
<organism evidence="1 2">
    <name type="scientific">Hypoxylon rubiginosum</name>
    <dbReference type="NCBI Taxonomy" id="110542"/>
    <lineage>
        <taxon>Eukaryota</taxon>
        <taxon>Fungi</taxon>
        <taxon>Dikarya</taxon>
        <taxon>Ascomycota</taxon>
        <taxon>Pezizomycotina</taxon>
        <taxon>Sordariomycetes</taxon>
        <taxon>Xylariomycetidae</taxon>
        <taxon>Xylariales</taxon>
        <taxon>Hypoxylaceae</taxon>
        <taxon>Hypoxylon</taxon>
    </lineage>
</organism>
<reference evidence="1 2" key="1">
    <citation type="journal article" date="2022" name="New Phytol.">
        <title>Ecological generalism drives hyperdiversity of secondary metabolite gene clusters in xylarialean endophytes.</title>
        <authorList>
            <person name="Franco M.E.E."/>
            <person name="Wisecaver J.H."/>
            <person name="Arnold A.E."/>
            <person name="Ju Y.M."/>
            <person name="Slot J.C."/>
            <person name="Ahrendt S."/>
            <person name="Moore L.P."/>
            <person name="Eastman K.E."/>
            <person name="Scott K."/>
            <person name="Konkel Z."/>
            <person name="Mondo S.J."/>
            <person name="Kuo A."/>
            <person name="Hayes R.D."/>
            <person name="Haridas S."/>
            <person name="Andreopoulos B."/>
            <person name="Riley R."/>
            <person name="LaButti K."/>
            <person name="Pangilinan J."/>
            <person name="Lipzen A."/>
            <person name="Amirebrahimi M."/>
            <person name="Yan J."/>
            <person name="Adam C."/>
            <person name="Keymanesh K."/>
            <person name="Ng V."/>
            <person name="Louie K."/>
            <person name="Northen T."/>
            <person name="Drula E."/>
            <person name="Henrissat B."/>
            <person name="Hsieh H.M."/>
            <person name="Youens-Clark K."/>
            <person name="Lutzoni F."/>
            <person name="Miadlikowska J."/>
            <person name="Eastwood D.C."/>
            <person name="Hamelin R.C."/>
            <person name="Grigoriev I.V."/>
            <person name="U'Ren J.M."/>
        </authorList>
    </citation>
    <scope>NUCLEOTIDE SEQUENCE [LARGE SCALE GENOMIC DNA]</scope>
    <source>
        <strain evidence="1 2">ER1909</strain>
    </source>
</reference>
<evidence type="ECO:0000313" key="2">
    <source>
        <dbReference type="Proteomes" id="UP001497680"/>
    </source>
</evidence>
<protein>
    <submittedName>
        <fullName evidence="1">Uncharacterized protein</fullName>
    </submittedName>
</protein>
<keyword evidence="2" id="KW-1185">Reference proteome</keyword>
<proteinExistence type="predicted"/>
<name>A0ACC0DMB9_9PEZI</name>
<gene>
    <name evidence="1" type="ORF">F4821DRAFT_274098</name>
</gene>
<dbReference type="EMBL" id="MU394280">
    <property type="protein sequence ID" value="KAI6093507.1"/>
    <property type="molecule type" value="Genomic_DNA"/>
</dbReference>
<accession>A0ACC0DMB9</accession>
<evidence type="ECO:0000313" key="1">
    <source>
        <dbReference type="EMBL" id="KAI6093507.1"/>
    </source>
</evidence>
<sequence>MGPFALPVPGYRLGIHSRAHKRRKTDDGEQDEEEIELGPEWDLPPSSSSRLPSDSINPRSYSPDTLHQLAVAGLDPEDDVPSATNRLFPHKPLASGKKRRVRRGTTPDVAESGDDVGTKQADTTAKQRSDRLKHLSTLTAVVHRCLAEGDIARAKRAFGLLVRTKDVDIRLAGFWAVGSEILMRDGEADQQPLDHQRPRRWGTAANTDRVRDYLETLIQQHPHDVHRPHLTSAMDFWPALFGIEIYSLDAEYQNTLRRLRADEEEDGDNDDDMAYGAEEDDDENQYERQQRREAARAQRDELRLDTRDAAARVAHRMDQTMETAAFGANRELLRLHGNLCLYIADLCIPSRLIDEYEDDNSSEELSPRQIEDKLRKRAESADEYDALSRRRVELEKAREFFQKIVDGGGEVDDWVRKFVLGEEDDDAGGHDAGYDDDAW</sequence>
<dbReference type="Proteomes" id="UP001497680">
    <property type="component" value="Unassembled WGS sequence"/>
</dbReference>